<dbReference type="RefSeq" id="XP_065329239.1">
    <property type="nucleotide sequence ID" value="XM_065473167.1"/>
</dbReference>
<dbReference type="Proteomes" id="UP001334084">
    <property type="component" value="Chromosome 3"/>
</dbReference>
<dbReference type="AlphaFoldDB" id="A0AAX4JAT0"/>
<dbReference type="Pfam" id="PF05620">
    <property type="entry name" value="TMEM208_SND2"/>
    <property type="match status" value="1"/>
</dbReference>
<keyword evidence="1" id="KW-1133">Transmembrane helix</keyword>
<dbReference type="InterPro" id="IPR008506">
    <property type="entry name" value="SND2/TMEM208"/>
</dbReference>
<evidence type="ECO:0000313" key="2">
    <source>
        <dbReference type="EMBL" id="WUR03094.1"/>
    </source>
</evidence>
<keyword evidence="3" id="KW-1185">Reference proteome</keyword>
<organism evidence="2 3">
    <name type="scientific">Vairimorpha necatrix</name>
    <dbReference type="NCBI Taxonomy" id="6039"/>
    <lineage>
        <taxon>Eukaryota</taxon>
        <taxon>Fungi</taxon>
        <taxon>Fungi incertae sedis</taxon>
        <taxon>Microsporidia</taxon>
        <taxon>Nosematidae</taxon>
        <taxon>Vairimorpha</taxon>
    </lineage>
</organism>
<proteinExistence type="predicted"/>
<evidence type="ECO:0000256" key="1">
    <source>
        <dbReference type="SAM" id="Phobius"/>
    </source>
</evidence>
<feature type="transmembrane region" description="Helical" evidence="1">
    <location>
        <begin position="116"/>
        <end position="134"/>
    </location>
</feature>
<dbReference type="EMBL" id="CP142728">
    <property type="protein sequence ID" value="WUR03094.1"/>
    <property type="molecule type" value="Genomic_DNA"/>
</dbReference>
<reference evidence="2" key="1">
    <citation type="journal article" date="2024" name="BMC Genomics">
        <title>Functional annotation of a divergent genome using sequence and structure-based similarity.</title>
        <authorList>
            <person name="Svedberg D."/>
            <person name="Winiger R.R."/>
            <person name="Berg A."/>
            <person name="Sharma H."/>
            <person name="Tellgren-Roth C."/>
            <person name="Debrunner-Vossbrinck B.A."/>
            <person name="Vossbrinck C.R."/>
            <person name="Barandun J."/>
        </authorList>
    </citation>
    <scope>NUCLEOTIDE SEQUENCE</scope>
    <source>
        <strain evidence="2">Illinois isolate</strain>
    </source>
</reference>
<name>A0AAX4JAT0_9MICR</name>
<protein>
    <submittedName>
        <fullName evidence="2">Membrane protein</fullName>
    </submittedName>
</protein>
<accession>A0AAX4JAT0</accession>
<evidence type="ECO:0000313" key="3">
    <source>
        <dbReference type="Proteomes" id="UP001334084"/>
    </source>
</evidence>
<sequence>MRGSDLNKAIHKSNYFIKKTLVMSTSFFNVLVLILYYFNNRLDLYKFVMSSIPELLVIFCIFKISTPKIIKSGKIEELVDPGTSLSGKGVPSLLFDSLVICMIVKLLIFYSYWWCVLYILILVCAIYEFIYKTIQKFKKD</sequence>
<keyword evidence="1" id="KW-0812">Transmembrane</keyword>
<feature type="transmembrane region" description="Helical" evidence="1">
    <location>
        <begin position="21"/>
        <end position="38"/>
    </location>
</feature>
<keyword evidence="1" id="KW-0472">Membrane</keyword>
<dbReference type="KEGG" id="vnx:VNE69_03305"/>
<dbReference type="GeneID" id="90540901"/>
<gene>
    <name evidence="2" type="ORF">VNE69_03305</name>
</gene>